<dbReference type="AlphaFoldDB" id="A0A6V7QIB8"/>
<dbReference type="Gene3D" id="1.10.340.70">
    <property type="match status" value="1"/>
</dbReference>
<evidence type="ECO:0000259" key="1">
    <source>
        <dbReference type="Pfam" id="PF17921"/>
    </source>
</evidence>
<dbReference type="InterPro" id="IPR041588">
    <property type="entry name" value="Integrase_H2C2"/>
</dbReference>
<dbReference type="PANTHER" id="PTHR35046">
    <property type="entry name" value="ZINC KNUCKLE (CCHC-TYPE) FAMILY PROTEIN"/>
    <property type="match status" value="1"/>
</dbReference>
<proteinExistence type="predicted"/>
<dbReference type="SUPFAM" id="SSF53098">
    <property type="entry name" value="Ribonuclease H-like"/>
    <property type="match status" value="1"/>
</dbReference>
<name>A0A6V7QIB8_ANACO</name>
<feature type="domain" description="Integrase zinc-binding" evidence="1">
    <location>
        <begin position="1"/>
        <end position="33"/>
    </location>
</feature>
<accession>A0A6V7QIB8</accession>
<reference evidence="2" key="1">
    <citation type="submission" date="2020-07" db="EMBL/GenBank/DDBJ databases">
        <authorList>
            <person name="Lin J."/>
        </authorList>
    </citation>
    <scope>NUCLEOTIDE SEQUENCE</scope>
</reference>
<sequence>MYKDLKAHFWWNGIKRDIGRYVAQCLTCQQVKAEHQVPADKLQNLPVPEWKWEQNTMDFVVGLPRAHGGFDAIWVIVDRLIKSAYFLPVQITWSRERLAQLYLDEIVRLHGVPTSVVSD</sequence>
<dbReference type="Gene3D" id="3.30.420.10">
    <property type="entry name" value="Ribonuclease H-like superfamily/Ribonuclease H"/>
    <property type="match status" value="1"/>
</dbReference>
<dbReference type="Pfam" id="PF17921">
    <property type="entry name" value="Integrase_H2C2"/>
    <property type="match status" value="1"/>
</dbReference>
<gene>
    <name evidence="2" type="ORF">CB5_LOCUS25868</name>
</gene>
<dbReference type="InterPro" id="IPR012337">
    <property type="entry name" value="RNaseH-like_sf"/>
</dbReference>
<organism evidence="2">
    <name type="scientific">Ananas comosus var. bracteatus</name>
    <name type="common">red pineapple</name>
    <dbReference type="NCBI Taxonomy" id="296719"/>
    <lineage>
        <taxon>Eukaryota</taxon>
        <taxon>Viridiplantae</taxon>
        <taxon>Streptophyta</taxon>
        <taxon>Embryophyta</taxon>
        <taxon>Tracheophyta</taxon>
        <taxon>Spermatophyta</taxon>
        <taxon>Magnoliopsida</taxon>
        <taxon>Liliopsida</taxon>
        <taxon>Poales</taxon>
        <taxon>Bromeliaceae</taxon>
        <taxon>Bromelioideae</taxon>
        <taxon>Ananas</taxon>
    </lineage>
</organism>
<dbReference type="GO" id="GO:0003676">
    <property type="term" value="F:nucleic acid binding"/>
    <property type="evidence" value="ECO:0007669"/>
    <property type="project" value="InterPro"/>
</dbReference>
<protein>
    <recommendedName>
        <fullName evidence="1">Integrase zinc-binding domain-containing protein</fullName>
    </recommendedName>
</protein>
<evidence type="ECO:0000313" key="2">
    <source>
        <dbReference type="EMBL" id="CAD1842657.1"/>
    </source>
</evidence>
<dbReference type="EMBL" id="LR862136">
    <property type="protein sequence ID" value="CAD1842657.1"/>
    <property type="molecule type" value="Genomic_DNA"/>
</dbReference>
<dbReference type="InterPro" id="IPR036397">
    <property type="entry name" value="RNaseH_sf"/>
</dbReference>
<dbReference type="PANTHER" id="PTHR35046:SF9">
    <property type="entry name" value="RNA-DIRECTED DNA POLYMERASE"/>
    <property type="match status" value="1"/>
</dbReference>